<accession>A0A2N9HW35</accession>
<name>A0A2N9HW35_FAGSY</name>
<feature type="compositionally biased region" description="Basic and acidic residues" evidence="1">
    <location>
        <begin position="139"/>
        <end position="149"/>
    </location>
</feature>
<feature type="region of interest" description="Disordered" evidence="1">
    <location>
        <begin position="1"/>
        <end position="149"/>
    </location>
</feature>
<evidence type="ECO:0000256" key="1">
    <source>
        <dbReference type="SAM" id="MobiDB-lite"/>
    </source>
</evidence>
<proteinExistence type="predicted"/>
<gene>
    <name evidence="2" type="ORF">FSB_LOCUS44167</name>
</gene>
<dbReference type="EMBL" id="OIVN01004246">
    <property type="protein sequence ID" value="SPD16285.1"/>
    <property type="molecule type" value="Genomic_DNA"/>
</dbReference>
<sequence length="189" mass="21183">MEDMALAETHTTPHHPRPRPPPHPNTRNQDPQKHPSKPPTPRPRPSPSSRRHHPQPPPARADRHKHLKIGNPTTPRPRPSTQDKTEPPRDPRRSSSTASLTPYSPPPRDPGRDHHREPDAVNTRSTHAQKPKPTSSKPKRTEKNNLLAEKRGVHDVFNYVCAGSATNVAEYGLTGKKSEPQEFDVLTDS</sequence>
<feature type="compositionally biased region" description="Pro residues" evidence="1">
    <location>
        <begin position="37"/>
        <end position="46"/>
    </location>
</feature>
<evidence type="ECO:0000313" key="2">
    <source>
        <dbReference type="EMBL" id="SPD16285.1"/>
    </source>
</evidence>
<reference evidence="2" key="1">
    <citation type="submission" date="2018-02" db="EMBL/GenBank/DDBJ databases">
        <authorList>
            <person name="Cohen D.B."/>
            <person name="Kent A.D."/>
        </authorList>
    </citation>
    <scope>NUCLEOTIDE SEQUENCE</scope>
</reference>
<feature type="compositionally biased region" description="Basic and acidic residues" evidence="1">
    <location>
        <begin position="109"/>
        <end position="119"/>
    </location>
</feature>
<protein>
    <submittedName>
        <fullName evidence="2">Uncharacterized protein</fullName>
    </submittedName>
</protein>
<organism evidence="2">
    <name type="scientific">Fagus sylvatica</name>
    <name type="common">Beechnut</name>
    <dbReference type="NCBI Taxonomy" id="28930"/>
    <lineage>
        <taxon>Eukaryota</taxon>
        <taxon>Viridiplantae</taxon>
        <taxon>Streptophyta</taxon>
        <taxon>Embryophyta</taxon>
        <taxon>Tracheophyta</taxon>
        <taxon>Spermatophyta</taxon>
        <taxon>Magnoliopsida</taxon>
        <taxon>eudicotyledons</taxon>
        <taxon>Gunneridae</taxon>
        <taxon>Pentapetalae</taxon>
        <taxon>rosids</taxon>
        <taxon>fabids</taxon>
        <taxon>Fagales</taxon>
        <taxon>Fagaceae</taxon>
        <taxon>Fagus</taxon>
    </lineage>
</organism>
<feature type="compositionally biased region" description="Basic and acidic residues" evidence="1">
    <location>
        <begin position="81"/>
        <end position="93"/>
    </location>
</feature>
<dbReference type="AlphaFoldDB" id="A0A2N9HW35"/>